<keyword evidence="1" id="KW-0732">Signal</keyword>
<evidence type="ECO:0000313" key="3">
    <source>
        <dbReference type="Proteomes" id="UP001163846"/>
    </source>
</evidence>
<protein>
    <submittedName>
        <fullName evidence="2">Uncharacterized protein</fullName>
    </submittedName>
</protein>
<dbReference type="AlphaFoldDB" id="A0AA38NXW9"/>
<dbReference type="EMBL" id="MU806890">
    <property type="protein sequence ID" value="KAJ3832659.1"/>
    <property type="molecule type" value="Genomic_DNA"/>
</dbReference>
<accession>A0AA38NXW9</accession>
<gene>
    <name evidence="2" type="ORF">F5878DRAFT_666365</name>
</gene>
<keyword evidence="3" id="KW-1185">Reference proteome</keyword>
<proteinExistence type="predicted"/>
<sequence length="100" mass="11039">MPAGKGQKSTAFGGFLLKVALATSSSVIDKPSFKNEDGKRSVQTSVAYDLLAAMTIGFLQDRSILSLDESAEILVRAIKKTTENWSTEPDSRRRRVFRED</sequence>
<name>A0AA38NXW9_9AGAR</name>
<feature type="signal peptide" evidence="1">
    <location>
        <begin position="1"/>
        <end position="22"/>
    </location>
</feature>
<comment type="caution">
    <text evidence="2">The sequence shown here is derived from an EMBL/GenBank/DDBJ whole genome shotgun (WGS) entry which is preliminary data.</text>
</comment>
<reference evidence="2" key="1">
    <citation type="submission" date="2022-08" db="EMBL/GenBank/DDBJ databases">
        <authorList>
            <consortium name="DOE Joint Genome Institute"/>
            <person name="Min B."/>
            <person name="Riley R."/>
            <person name="Sierra-Patev S."/>
            <person name="Naranjo-Ortiz M."/>
            <person name="Looney B."/>
            <person name="Konkel Z."/>
            <person name="Slot J.C."/>
            <person name="Sakamoto Y."/>
            <person name="Steenwyk J.L."/>
            <person name="Rokas A."/>
            <person name="Carro J."/>
            <person name="Camarero S."/>
            <person name="Ferreira P."/>
            <person name="Molpeceres G."/>
            <person name="Ruiz-Duenas F.J."/>
            <person name="Serrano A."/>
            <person name="Henrissat B."/>
            <person name="Drula E."/>
            <person name="Hughes K.W."/>
            <person name="Mata J.L."/>
            <person name="Ishikawa N.K."/>
            <person name="Vargas-Isla R."/>
            <person name="Ushijima S."/>
            <person name="Smith C.A."/>
            <person name="Ahrendt S."/>
            <person name="Andreopoulos W."/>
            <person name="He G."/>
            <person name="Labutti K."/>
            <person name="Lipzen A."/>
            <person name="Ng V."/>
            <person name="Sandor L."/>
            <person name="Barry K."/>
            <person name="Martinez A.T."/>
            <person name="Xiao Y."/>
            <person name="Gibbons J.G."/>
            <person name="Terashima K."/>
            <person name="Hibbett D.S."/>
            <person name="Grigoriev I.V."/>
        </authorList>
    </citation>
    <scope>NUCLEOTIDE SEQUENCE</scope>
    <source>
        <strain evidence="2">TFB9207</strain>
    </source>
</reference>
<feature type="chain" id="PRO_5041297205" evidence="1">
    <location>
        <begin position="23"/>
        <end position="100"/>
    </location>
</feature>
<evidence type="ECO:0000256" key="1">
    <source>
        <dbReference type="SAM" id="SignalP"/>
    </source>
</evidence>
<organism evidence="2 3">
    <name type="scientific">Lentinula raphanica</name>
    <dbReference type="NCBI Taxonomy" id="153919"/>
    <lineage>
        <taxon>Eukaryota</taxon>
        <taxon>Fungi</taxon>
        <taxon>Dikarya</taxon>
        <taxon>Basidiomycota</taxon>
        <taxon>Agaricomycotina</taxon>
        <taxon>Agaricomycetes</taxon>
        <taxon>Agaricomycetidae</taxon>
        <taxon>Agaricales</taxon>
        <taxon>Marasmiineae</taxon>
        <taxon>Omphalotaceae</taxon>
        <taxon>Lentinula</taxon>
    </lineage>
</organism>
<evidence type="ECO:0000313" key="2">
    <source>
        <dbReference type="EMBL" id="KAJ3832659.1"/>
    </source>
</evidence>
<dbReference type="Proteomes" id="UP001163846">
    <property type="component" value="Unassembled WGS sequence"/>
</dbReference>